<accession>A0A0R2UCC9</accession>
<dbReference type="PIRSF" id="PIRSF037225">
    <property type="entry name" value="UCP037225"/>
    <property type="match status" value="1"/>
</dbReference>
<evidence type="ECO:0000313" key="1">
    <source>
        <dbReference type="EMBL" id="KRO97121.1"/>
    </source>
</evidence>
<reference evidence="1 2" key="1">
    <citation type="submission" date="2015-10" db="EMBL/GenBank/DDBJ databases">
        <title>Metagenome-Assembled Genomes uncover a global brackish microbiome.</title>
        <authorList>
            <person name="Hugerth L.W."/>
            <person name="Larsson J."/>
            <person name="Alneberg J."/>
            <person name="Lindh M.V."/>
            <person name="Legrand C."/>
            <person name="Pinhassi J."/>
            <person name="Andersson A.F."/>
        </authorList>
    </citation>
    <scope>NUCLEOTIDE SEQUENCE [LARGE SCALE GENOMIC DNA]</scope>
    <source>
        <strain evidence="1">BACL26 MAG-121220-bin70</strain>
    </source>
</reference>
<dbReference type="Pfam" id="PF14255">
    <property type="entry name" value="Zn_ribbon_21"/>
    <property type="match status" value="1"/>
</dbReference>
<organism evidence="1 2">
    <name type="scientific">SAR92 bacterium BACL26 MAG-121220-bin70</name>
    <dbReference type="NCBI Taxonomy" id="1655626"/>
    <lineage>
        <taxon>Bacteria</taxon>
        <taxon>Pseudomonadati</taxon>
        <taxon>Pseudomonadota</taxon>
        <taxon>Gammaproteobacteria</taxon>
        <taxon>Cellvibrionales</taxon>
        <taxon>Porticoccaceae</taxon>
        <taxon>SAR92 clade</taxon>
    </lineage>
</organism>
<sequence length="64" mass="7266">MSFELIEESITCPFCWEAITLLIDPSESQTYTEDCFVCCRPILVSTEIQGDQVQVNVTQEDLGF</sequence>
<name>A0A0R2UCC9_9GAMM</name>
<protein>
    <recommendedName>
        <fullName evidence="3">CPXCG motif-containing cysteine-rich protein</fullName>
    </recommendedName>
</protein>
<gene>
    <name evidence="1" type="ORF">ABS24_05635</name>
</gene>
<evidence type="ECO:0000313" key="2">
    <source>
        <dbReference type="Proteomes" id="UP000051213"/>
    </source>
</evidence>
<proteinExistence type="predicted"/>
<dbReference type="Proteomes" id="UP000051213">
    <property type="component" value="Unassembled WGS sequence"/>
</dbReference>
<dbReference type="EMBL" id="LICA01000016">
    <property type="protein sequence ID" value="KRO97121.1"/>
    <property type="molecule type" value="Genomic_DNA"/>
</dbReference>
<evidence type="ECO:0008006" key="3">
    <source>
        <dbReference type="Google" id="ProtNLM"/>
    </source>
</evidence>
<comment type="caution">
    <text evidence="1">The sequence shown here is derived from an EMBL/GenBank/DDBJ whole genome shotgun (WGS) entry which is preliminary data.</text>
</comment>
<dbReference type="AlphaFoldDB" id="A0A0R2UCC9"/>
<dbReference type="InterPro" id="IPR025990">
    <property type="entry name" value="zinc_ribbon_bacterial"/>
</dbReference>
<dbReference type="InterPro" id="IPR017143">
    <property type="entry name" value="UCP037225"/>
</dbReference>